<feature type="compositionally biased region" description="Low complexity" evidence="1">
    <location>
        <begin position="180"/>
        <end position="199"/>
    </location>
</feature>
<name>A0A8J3TYC3_9ACTN</name>
<evidence type="ECO:0000256" key="1">
    <source>
        <dbReference type="SAM" id="MobiDB-lite"/>
    </source>
</evidence>
<dbReference type="EMBL" id="BOOO01000047">
    <property type="protein sequence ID" value="GII34186.1"/>
    <property type="molecule type" value="Genomic_DNA"/>
</dbReference>
<keyword evidence="3" id="KW-1185">Reference proteome</keyword>
<evidence type="ECO:0000313" key="2">
    <source>
        <dbReference type="EMBL" id="GII34186.1"/>
    </source>
</evidence>
<dbReference type="RefSeq" id="WP_203957994.1">
    <property type="nucleotide sequence ID" value="NZ_BOOO01000047.1"/>
</dbReference>
<gene>
    <name evidence="2" type="ORF">Pmi06nite_76280</name>
</gene>
<dbReference type="Proteomes" id="UP000650628">
    <property type="component" value="Unassembled WGS sequence"/>
</dbReference>
<evidence type="ECO:0000313" key="3">
    <source>
        <dbReference type="Proteomes" id="UP000650628"/>
    </source>
</evidence>
<accession>A0A8J3TYC3</accession>
<protein>
    <submittedName>
        <fullName evidence="2">Uncharacterized protein</fullName>
    </submittedName>
</protein>
<feature type="region of interest" description="Disordered" evidence="1">
    <location>
        <begin position="180"/>
        <end position="216"/>
    </location>
</feature>
<organism evidence="2 3">
    <name type="scientific">Planotetraspora mira</name>
    <dbReference type="NCBI Taxonomy" id="58121"/>
    <lineage>
        <taxon>Bacteria</taxon>
        <taxon>Bacillati</taxon>
        <taxon>Actinomycetota</taxon>
        <taxon>Actinomycetes</taxon>
        <taxon>Streptosporangiales</taxon>
        <taxon>Streptosporangiaceae</taxon>
        <taxon>Planotetraspora</taxon>
    </lineage>
</organism>
<dbReference type="AlphaFoldDB" id="A0A8J3TYC3"/>
<reference evidence="2 3" key="1">
    <citation type="submission" date="2021-01" db="EMBL/GenBank/DDBJ databases">
        <title>Whole genome shotgun sequence of Planotetraspora mira NBRC 15435.</title>
        <authorList>
            <person name="Komaki H."/>
            <person name="Tamura T."/>
        </authorList>
    </citation>
    <scope>NUCLEOTIDE SEQUENCE [LARGE SCALE GENOMIC DNA]</scope>
    <source>
        <strain evidence="2 3">NBRC 15435</strain>
    </source>
</reference>
<comment type="caution">
    <text evidence="2">The sequence shown here is derived from an EMBL/GenBank/DDBJ whole genome shotgun (WGS) entry which is preliminary data.</text>
</comment>
<proteinExistence type="predicted"/>
<sequence>MTGLRRKYFRRLRLVVLVVGLTAPAVLASGMLMAEITGYEATARGATGGSIQAAGKARSPLHPQASTARNGEAYDFSQGTIQNVSMPGLPTGHPHGRMAQDPRGAETKSLPNIQSVANAETQDVAGGNKPGALADGRHAVRPGAAGAAAPVAAQGAPQNVVQDASQNAAANAAAEGAAPADAAGSASSDAANTAPAAGAVPGRQVMEPTAVPPPSGPSRVYGQLIIIRKPAAAPQAVAGKARPATVAKAPPVEKKEQAELTCALDWQDTWLWDLCKERGGHP</sequence>